<evidence type="ECO:0000256" key="1">
    <source>
        <dbReference type="PIRSR" id="PIRSR601310-1"/>
    </source>
</evidence>
<dbReference type="InterPro" id="IPR036265">
    <property type="entry name" value="HIT-like_sf"/>
</dbReference>
<comment type="caution">
    <text evidence="2">Lacks conserved residue(s) required for the propagation of feature annotation.</text>
</comment>
<reference evidence="4 5" key="1">
    <citation type="journal article" date="2016" name="Nat. Commun.">
        <title>Thousands of microbial genomes shed light on interconnected biogeochemical processes in an aquifer system.</title>
        <authorList>
            <person name="Anantharaman K."/>
            <person name="Brown C.T."/>
            <person name="Hug L.A."/>
            <person name="Sharon I."/>
            <person name="Castelle C.J."/>
            <person name="Probst A.J."/>
            <person name="Thomas B.C."/>
            <person name="Singh A."/>
            <person name="Wilkins M.J."/>
            <person name="Karaoz U."/>
            <person name="Brodie E.L."/>
            <person name="Williams K.H."/>
            <person name="Hubbard S.S."/>
            <person name="Banfield J.F."/>
        </authorList>
    </citation>
    <scope>NUCLEOTIDE SEQUENCE [LARGE SCALE GENOMIC DNA]</scope>
</reference>
<dbReference type="AlphaFoldDB" id="A0A1F7Y543"/>
<evidence type="ECO:0000313" key="5">
    <source>
        <dbReference type="Proteomes" id="UP000178750"/>
    </source>
</evidence>
<dbReference type="Gene3D" id="3.30.428.10">
    <property type="entry name" value="HIT-like"/>
    <property type="match status" value="1"/>
</dbReference>
<organism evidence="4 5">
    <name type="scientific">Candidatus Woesebacteria bacterium RIFCSPHIGHO2_01_FULL_38_9b</name>
    <dbReference type="NCBI Taxonomy" id="1802493"/>
    <lineage>
        <taxon>Bacteria</taxon>
        <taxon>Candidatus Woeseibacteriota</taxon>
    </lineage>
</organism>
<dbReference type="Pfam" id="PF11969">
    <property type="entry name" value="DcpS_C"/>
    <property type="match status" value="1"/>
</dbReference>
<dbReference type="Proteomes" id="UP000178750">
    <property type="component" value="Unassembled WGS sequence"/>
</dbReference>
<dbReference type="EMBL" id="MGGF01000006">
    <property type="protein sequence ID" value="OGM22270.1"/>
    <property type="molecule type" value="Genomic_DNA"/>
</dbReference>
<accession>A0A1F7Y543</accession>
<dbReference type="GO" id="GO:0003824">
    <property type="term" value="F:catalytic activity"/>
    <property type="evidence" value="ECO:0007669"/>
    <property type="project" value="InterPro"/>
</dbReference>
<dbReference type="PANTHER" id="PTHR23089">
    <property type="entry name" value="HISTIDINE TRIAD HIT PROTEIN"/>
    <property type="match status" value="1"/>
</dbReference>
<protein>
    <recommendedName>
        <fullName evidence="3">HIT domain-containing protein</fullName>
    </recommendedName>
</protein>
<dbReference type="PRINTS" id="PR00332">
    <property type="entry name" value="HISTRIAD"/>
</dbReference>
<evidence type="ECO:0000259" key="3">
    <source>
        <dbReference type="PROSITE" id="PS51084"/>
    </source>
</evidence>
<comment type="caution">
    <text evidence="4">The sequence shown here is derived from an EMBL/GenBank/DDBJ whole genome shotgun (WGS) entry which is preliminary data.</text>
</comment>
<feature type="active site" description="Tele-AMP-histidine intermediate" evidence="1">
    <location>
        <position position="95"/>
    </location>
</feature>
<dbReference type="InterPro" id="IPR001310">
    <property type="entry name" value="Histidine_triad_HIT"/>
</dbReference>
<dbReference type="PROSITE" id="PS51084">
    <property type="entry name" value="HIT_2"/>
    <property type="match status" value="1"/>
</dbReference>
<evidence type="ECO:0000313" key="4">
    <source>
        <dbReference type="EMBL" id="OGM22270.1"/>
    </source>
</evidence>
<proteinExistence type="predicted"/>
<sequence length="106" mass="11820">MDECVFCRIIKGEEKAEVIRKTGNFIVIKDINPQAAIHFLIVPTTHIKDVSGITDELWKEVKDIAILLAREKSAKGFKLIHNAGDAASIPHMQVHFLADVTSERAL</sequence>
<feature type="domain" description="HIT" evidence="3">
    <location>
        <begin position="5"/>
        <end position="106"/>
    </location>
</feature>
<gene>
    <name evidence="4" type="ORF">A2863_02915</name>
</gene>
<evidence type="ECO:0000256" key="2">
    <source>
        <dbReference type="PROSITE-ProRule" id="PRU00464"/>
    </source>
</evidence>
<dbReference type="SUPFAM" id="SSF54197">
    <property type="entry name" value="HIT-like"/>
    <property type="match status" value="1"/>
</dbReference>
<name>A0A1F7Y543_9BACT</name>
<dbReference type="InterPro" id="IPR011146">
    <property type="entry name" value="HIT-like"/>
</dbReference>